<dbReference type="InterPro" id="IPR003439">
    <property type="entry name" value="ABC_transporter-like_ATP-bd"/>
</dbReference>
<keyword evidence="2" id="KW-1003">Cell membrane</keyword>
<dbReference type="RefSeq" id="WP_244771016.1">
    <property type="nucleotide sequence ID" value="NZ_CP094929.1"/>
</dbReference>
<keyword evidence="8" id="KW-0472">Membrane</keyword>
<dbReference type="CDD" id="cd03216">
    <property type="entry name" value="ABC_Carb_Monos_I"/>
    <property type="match status" value="1"/>
</dbReference>
<dbReference type="PROSITE" id="PS50893">
    <property type="entry name" value="ABC_TRANSPORTER_2"/>
    <property type="match status" value="2"/>
</dbReference>
<dbReference type="GO" id="GO:0005524">
    <property type="term" value="F:ATP binding"/>
    <property type="evidence" value="ECO:0007669"/>
    <property type="project" value="UniProtKB-KW"/>
</dbReference>
<dbReference type="InterPro" id="IPR050107">
    <property type="entry name" value="ABC_carbohydrate_import_ATPase"/>
</dbReference>
<evidence type="ECO:0000256" key="6">
    <source>
        <dbReference type="ARBA" id="ARBA00022840"/>
    </source>
</evidence>
<reference evidence="11" key="1">
    <citation type="journal article" date="2024" name="J Bioinform Genom">
        <title>Complete genome sequence of the type strain bacterium Sphaerochaeta associata GLS2t (VKM B-2742)t.</title>
        <authorList>
            <person name="Troshina O.Y."/>
            <person name="Tepeeva A.N."/>
            <person name="Arzamasceva V.O."/>
            <person name="Whitman W.B."/>
            <person name="Varghese N."/>
            <person name="Shapiro N."/>
            <person name="Woyke T."/>
            <person name="Kripides N.C."/>
            <person name="Vasilenko O.V."/>
        </authorList>
    </citation>
    <scope>NUCLEOTIDE SEQUENCE [LARGE SCALE GENOMIC DNA]</scope>
    <source>
        <strain evidence="11">GLS2T</strain>
    </source>
</reference>
<dbReference type="CDD" id="cd03215">
    <property type="entry name" value="ABC_Carb_Monos_II"/>
    <property type="match status" value="1"/>
</dbReference>
<keyword evidence="7" id="KW-1278">Translocase</keyword>
<organism evidence="10 11">
    <name type="scientific">Sphaerochaeta associata</name>
    <dbReference type="NCBI Taxonomy" id="1129264"/>
    <lineage>
        <taxon>Bacteria</taxon>
        <taxon>Pseudomonadati</taxon>
        <taxon>Spirochaetota</taxon>
        <taxon>Spirochaetia</taxon>
        <taxon>Spirochaetales</taxon>
        <taxon>Sphaerochaetaceae</taxon>
        <taxon>Sphaerochaeta</taxon>
    </lineage>
</organism>
<dbReference type="SUPFAM" id="SSF52540">
    <property type="entry name" value="P-loop containing nucleoside triphosphate hydrolases"/>
    <property type="match status" value="2"/>
</dbReference>
<evidence type="ECO:0000259" key="9">
    <source>
        <dbReference type="PROSITE" id="PS50893"/>
    </source>
</evidence>
<evidence type="ECO:0000256" key="1">
    <source>
        <dbReference type="ARBA" id="ARBA00022448"/>
    </source>
</evidence>
<accession>A0ABY4D5Q0</accession>
<dbReference type="InterPro" id="IPR003593">
    <property type="entry name" value="AAA+_ATPase"/>
</dbReference>
<dbReference type="InterPro" id="IPR017871">
    <property type="entry name" value="ABC_transporter-like_CS"/>
</dbReference>
<keyword evidence="1" id="KW-0813">Transport</keyword>
<keyword evidence="5" id="KW-0547">Nucleotide-binding</keyword>
<evidence type="ECO:0000256" key="4">
    <source>
        <dbReference type="ARBA" id="ARBA00022737"/>
    </source>
</evidence>
<dbReference type="SMART" id="SM00382">
    <property type="entry name" value="AAA"/>
    <property type="match status" value="2"/>
</dbReference>
<protein>
    <submittedName>
        <fullName evidence="10">Sugar ABC transporter ATP-binding protein</fullName>
    </submittedName>
</protein>
<dbReference type="PANTHER" id="PTHR43790:SF3">
    <property type="entry name" value="D-ALLOSE IMPORT ATP-BINDING PROTEIN ALSA-RELATED"/>
    <property type="match status" value="1"/>
</dbReference>
<evidence type="ECO:0000313" key="10">
    <source>
        <dbReference type="EMBL" id="UOM49622.1"/>
    </source>
</evidence>
<evidence type="ECO:0000256" key="3">
    <source>
        <dbReference type="ARBA" id="ARBA00022597"/>
    </source>
</evidence>
<feature type="domain" description="ABC transporter" evidence="9">
    <location>
        <begin position="255"/>
        <end position="501"/>
    </location>
</feature>
<evidence type="ECO:0000256" key="7">
    <source>
        <dbReference type="ARBA" id="ARBA00022967"/>
    </source>
</evidence>
<keyword evidence="6 10" id="KW-0067">ATP-binding</keyword>
<feature type="domain" description="ABC transporter" evidence="9">
    <location>
        <begin position="6"/>
        <end position="243"/>
    </location>
</feature>
<gene>
    <name evidence="10" type="ORF">MUG09_08645</name>
</gene>
<dbReference type="Pfam" id="PF00005">
    <property type="entry name" value="ABC_tran"/>
    <property type="match status" value="2"/>
</dbReference>
<sequence>MADVVFSYKHITKRFFGVHALKDVSFELERGKILGLVGENGAGKSTLMNIMGGVLEPDEGVMQLHGAPYTPKSPLDASAHGIEFIHQELNLFTNLSVSENISISKFPCIQKTPFFNKKQMRFCCKELLDSLHLDISPNILVENLSPGERQLVEIAKALSTNADILLFDEPTTSLTAKETENLFAIMRRLRDEGKSIIYISHILSDVISLVDDIVVLRDGQVICGGPIEDFPIHRMINLMVGREISNVFPERHSTIKSNVILKSNKVSETGIVRNININVREGEIVGMFGLMGSGRTEFARMVFGVDSYREGSIMVQGEPLPKHKPQESIKRGLAFITENRREEGLLMDYPILENIALVSLPDFSAPITRLVNTKRLSKEAQEIGTSLHLKCTSLKNQKVKSLSGGNQQKVVIGKWLLKHPSLLIMDEPTRGIDVGAKYEVYVIMDRLASEGTGILFISSEVEELMAMCDRIIVWSQGEVMHEFLRKDFNQEHIMRIAFRQSLEYGSNEKAVANGQD</sequence>
<name>A0ABY4D5Q0_9SPIR</name>
<dbReference type="Proteomes" id="UP000829708">
    <property type="component" value="Chromosome"/>
</dbReference>
<evidence type="ECO:0000256" key="2">
    <source>
        <dbReference type="ARBA" id="ARBA00022475"/>
    </source>
</evidence>
<proteinExistence type="predicted"/>
<keyword evidence="3" id="KW-0762">Sugar transport</keyword>
<dbReference type="EMBL" id="CP094929">
    <property type="protein sequence ID" value="UOM49622.1"/>
    <property type="molecule type" value="Genomic_DNA"/>
</dbReference>
<dbReference type="InterPro" id="IPR027417">
    <property type="entry name" value="P-loop_NTPase"/>
</dbReference>
<dbReference type="PROSITE" id="PS00211">
    <property type="entry name" value="ABC_TRANSPORTER_1"/>
    <property type="match status" value="2"/>
</dbReference>
<keyword evidence="4" id="KW-0677">Repeat</keyword>
<evidence type="ECO:0000256" key="5">
    <source>
        <dbReference type="ARBA" id="ARBA00022741"/>
    </source>
</evidence>
<evidence type="ECO:0000313" key="11">
    <source>
        <dbReference type="Proteomes" id="UP000829708"/>
    </source>
</evidence>
<dbReference type="Gene3D" id="3.40.50.300">
    <property type="entry name" value="P-loop containing nucleotide triphosphate hydrolases"/>
    <property type="match status" value="2"/>
</dbReference>
<evidence type="ECO:0000256" key="8">
    <source>
        <dbReference type="ARBA" id="ARBA00023136"/>
    </source>
</evidence>
<keyword evidence="11" id="KW-1185">Reference proteome</keyword>
<dbReference type="PANTHER" id="PTHR43790">
    <property type="entry name" value="CARBOHYDRATE TRANSPORT ATP-BINDING PROTEIN MG119-RELATED"/>
    <property type="match status" value="1"/>
</dbReference>